<accession>Q5ZAT7</accession>
<dbReference type="Proteomes" id="UP000000763">
    <property type="component" value="Chromosome 1"/>
</dbReference>
<dbReference type="AlphaFoldDB" id="Q5ZAT7"/>
<sequence>MATLVAPTPDPRGSSLGAIGLNHTMGAAWFGRTGQSTATCHFWQVALVKLTGG</sequence>
<evidence type="ECO:0000313" key="2">
    <source>
        <dbReference type="EMBL" id="BAD53296.1"/>
    </source>
</evidence>
<evidence type="ECO:0000313" key="3">
    <source>
        <dbReference type="Proteomes" id="UP000000763"/>
    </source>
</evidence>
<protein>
    <submittedName>
        <fullName evidence="1">Uncharacterized protein</fullName>
    </submittedName>
</protein>
<dbReference type="Proteomes" id="UP000817658">
    <property type="component" value="Chromosome 1"/>
</dbReference>
<dbReference type="EMBL" id="AP003369">
    <property type="protein sequence ID" value="BAD53296.1"/>
    <property type="molecule type" value="Genomic_DNA"/>
</dbReference>
<gene>
    <name evidence="2" type="ORF">B1102E12.3</name>
    <name evidence="1" type="ORF">P0463A02.33</name>
</gene>
<dbReference type="EMBL" id="AP003258">
    <property type="protein sequence ID" value="BAD52934.1"/>
    <property type="molecule type" value="Genomic_DNA"/>
</dbReference>
<reference evidence="3" key="3">
    <citation type="journal article" date="2008" name="Nucleic Acids Res.">
        <title>The rice annotation project database (RAP-DB): 2008 update.</title>
        <authorList>
            <consortium name="The rice annotation project (RAP)"/>
        </authorList>
    </citation>
    <scope>GENOME REANNOTATION</scope>
    <source>
        <strain evidence="3">cv. Nipponbare</strain>
    </source>
</reference>
<organism evidence="1">
    <name type="scientific">Oryza sativa subsp. japonica</name>
    <name type="common">Rice</name>
    <dbReference type="NCBI Taxonomy" id="39947"/>
    <lineage>
        <taxon>Eukaryota</taxon>
        <taxon>Viridiplantae</taxon>
        <taxon>Streptophyta</taxon>
        <taxon>Embryophyta</taxon>
        <taxon>Tracheophyta</taxon>
        <taxon>Spermatophyta</taxon>
        <taxon>Magnoliopsida</taxon>
        <taxon>Liliopsida</taxon>
        <taxon>Poales</taxon>
        <taxon>Poaceae</taxon>
        <taxon>BOP clade</taxon>
        <taxon>Oryzoideae</taxon>
        <taxon>Oryzeae</taxon>
        <taxon>Oryzinae</taxon>
        <taxon>Oryza</taxon>
        <taxon>Oryza sativa</taxon>
    </lineage>
</organism>
<reference evidence="3" key="2">
    <citation type="journal article" date="2005" name="Nature">
        <title>The map-based sequence of the rice genome.</title>
        <authorList>
            <consortium name="International rice genome sequencing project (IRGSP)"/>
            <person name="Matsumoto T."/>
            <person name="Wu J."/>
            <person name="Kanamori H."/>
            <person name="Katayose Y."/>
            <person name="Fujisawa M."/>
            <person name="Namiki N."/>
            <person name="Mizuno H."/>
            <person name="Yamamoto K."/>
            <person name="Antonio B.A."/>
            <person name="Baba T."/>
            <person name="Sakata K."/>
            <person name="Nagamura Y."/>
            <person name="Aoki H."/>
            <person name="Arikawa K."/>
            <person name="Arita K."/>
            <person name="Bito T."/>
            <person name="Chiden Y."/>
            <person name="Fujitsuka N."/>
            <person name="Fukunaka R."/>
            <person name="Hamada M."/>
            <person name="Harada C."/>
            <person name="Hayashi A."/>
            <person name="Hijishita S."/>
            <person name="Honda M."/>
            <person name="Hosokawa S."/>
            <person name="Ichikawa Y."/>
            <person name="Idonuma A."/>
            <person name="Iijima M."/>
            <person name="Ikeda M."/>
            <person name="Ikeno M."/>
            <person name="Ito K."/>
            <person name="Ito S."/>
            <person name="Ito T."/>
            <person name="Ito Y."/>
            <person name="Ito Y."/>
            <person name="Iwabuchi A."/>
            <person name="Kamiya K."/>
            <person name="Karasawa W."/>
            <person name="Kurita K."/>
            <person name="Katagiri S."/>
            <person name="Kikuta A."/>
            <person name="Kobayashi H."/>
            <person name="Kobayashi N."/>
            <person name="Machita K."/>
            <person name="Maehara T."/>
            <person name="Masukawa M."/>
            <person name="Mizubayashi T."/>
            <person name="Mukai Y."/>
            <person name="Nagasaki H."/>
            <person name="Nagata Y."/>
            <person name="Naito S."/>
            <person name="Nakashima M."/>
            <person name="Nakama Y."/>
            <person name="Nakamichi Y."/>
            <person name="Nakamura M."/>
            <person name="Meguro A."/>
            <person name="Negishi M."/>
            <person name="Ohta I."/>
            <person name="Ohta T."/>
            <person name="Okamoto M."/>
            <person name="Ono N."/>
            <person name="Saji S."/>
            <person name="Sakaguchi M."/>
            <person name="Sakai K."/>
            <person name="Shibata M."/>
            <person name="Shimokawa T."/>
            <person name="Song J."/>
            <person name="Takazaki Y."/>
            <person name="Terasawa K."/>
            <person name="Tsugane M."/>
            <person name="Tsuji K."/>
            <person name="Ueda S."/>
            <person name="Waki K."/>
            <person name="Yamagata H."/>
            <person name="Yamamoto M."/>
            <person name="Yamamoto S."/>
            <person name="Yamane H."/>
            <person name="Yoshiki S."/>
            <person name="Yoshihara R."/>
            <person name="Yukawa K."/>
            <person name="Zhong H."/>
            <person name="Yano M."/>
            <person name="Yuan Q."/>
            <person name="Ouyang S."/>
            <person name="Liu J."/>
            <person name="Jones K.M."/>
            <person name="Gansberger K."/>
            <person name="Moffat K."/>
            <person name="Hill J."/>
            <person name="Bera J."/>
            <person name="Fadrosh D."/>
            <person name="Jin S."/>
            <person name="Johri S."/>
            <person name="Kim M."/>
            <person name="Overton L."/>
            <person name="Reardon M."/>
            <person name="Tsitrin T."/>
            <person name="Vuong H."/>
            <person name="Weaver B."/>
            <person name="Ciecko A."/>
            <person name="Tallon L."/>
            <person name="Jackson J."/>
            <person name="Pai G."/>
            <person name="Aken S.V."/>
            <person name="Utterback T."/>
            <person name="Reidmuller S."/>
            <person name="Feldblyum T."/>
            <person name="Hsiao J."/>
            <person name="Zismann V."/>
            <person name="Iobst S."/>
            <person name="de Vazeille A.R."/>
            <person name="Buell C.R."/>
            <person name="Ying K."/>
            <person name="Li Y."/>
            <person name="Lu T."/>
            <person name="Huang Y."/>
            <person name="Zhao Q."/>
            <person name="Feng Q."/>
            <person name="Zhang L."/>
            <person name="Zhu J."/>
            <person name="Weng Q."/>
            <person name="Mu J."/>
            <person name="Lu Y."/>
            <person name="Fan D."/>
            <person name="Liu Y."/>
            <person name="Guan J."/>
            <person name="Zhang Y."/>
            <person name="Yu S."/>
            <person name="Liu X."/>
            <person name="Zhang Y."/>
            <person name="Hong G."/>
            <person name="Han B."/>
            <person name="Choisne N."/>
            <person name="Demange N."/>
            <person name="Orjeda G."/>
            <person name="Samain S."/>
            <person name="Cattolico L."/>
            <person name="Pelletier E."/>
            <person name="Couloux A."/>
            <person name="Segurens B."/>
            <person name="Wincker P."/>
            <person name="D'Hont A."/>
            <person name="Scarpelli C."/>
            <person name="Weissenbach J."/>
            <person name="Salanoubat M."/>
            <person name="Quetier F."/>
            <person name="Yu Y."/>
            <person name="Kim H.R."/>
            <person name="Rambo T."/>
            <person name="Currie J."/>
            <person name="Collura K."/>
            <person name="Luo M."/>
            <person name="Yang T."/>
            <person name="Ammiraju J.S.S."/>
            <person name="Engler F."/>
            <person name="Soderlund C."/>
            <person name="Wing R.A."/>
            <person name="Palmer L.E."/>
            <person name="de la Bastide M."/>
            <person name="Spiegel L."/>
            <person name="Nascimento L."/>
            <person name="Zutavern T."/>
            <person name="O'Shaughnessy A."/>
            <person name="Dike S."/>
            <person name="Dedhia N."/>
            <person name="Preston R."/>
            <person name="Balija V."/>
            <person name="McCombie W.R."/>
            <person name="Chow T."/>
            <person name="Chen H."/>
            <person name="Chung M."/>
            <person name="Chen C."/>
            <person name="Shaw J."/>
            <person name="Wu H."/>
            <person name="Hsiao K."/>
            <person name="Chao Y."/>
            <person name="Chu M."/>
            <person name="Cheng C."/>
            <person name="Hour A."/>
            <person name="Lee P."/>
            <person name="Lin S."/>
            <person name="Lin Y."/>
            <person name="Liou J."/>
            <person name="Liu S."/>
            <person name="Hsing Y."/>
            <person name="Raghuvanshi S."/>
            <person name="Mohanty A."/>
            <person name="Bharti A.K."/>
            <person name="Gaur A."/>
            <person name="Gupta V."/>
            <person name="Kumar D."/>
            <person name="Ravi V."/>
            <person name="Vij S."/>
            <person name="Kapur A."/>
            <person name="Khurana P."/>
            <person name="Khurana P."/>
            <person name="Khurana J.P."/>
            <person name="Tyagi A.K."/>
            <person name="Gaikwad K."/>
            <person name="Singh A."/>
            <person name="Dalal V."/>
            <person name="Srivastava S."/>
            <person name="Dixit A."/>
            <person name="Pal A.K."/>
            <person name="Ghazi I.A."/>
            <person name="Yadav M."/>
            <person name="Pandit A."/>
            <person name="Bhargava A."/>
            <person name="Sureshbabu K."/>
            <person name="Batra K."/>
            <person name="Sharma T.R."/>
            <person name="Mohapatra T."/>
            <person name="Singh N.K."/>
            <person name="Messing J."/>
            <person name="Nelson A.B."/>
            <person name="Fuks G."/>
            <person name="Kavchok S."/>
            <person name="Keizer G."/>
            <person name="Linton E."/>
            <person name="Llaca V."/>
            <person name="Song R."/>
            <person name="Tanyolac B."/>
            <person name="Young S."/>
            <person name="Ho-Il K."/>
            <person name="Hahn J.H."/>
            <person name="Sangsakoo G."/>
            <person name="Vanavichit A."/>
            <person name="de Mattos Luiz.A.T."/>
            <person name="Zimmer P.D."/>
            <person name="Malone G."/>
            <person name="Dellagostin O."/>
            <person name="de Oliveira A.C."/>
            <person name="Bevan M."/>
            <person name="Bancroft I."/>
            <person name="Minx P."/>
            <person name="Cordum H."/>
            <person name="Wilson R."/>
            <person name="Cheng Z."/>
            <person name="Jin W."/>
            <person name="Jiang J."/>
            <person name="Leong S.A."/>
            <person name="Iwama H."/>
            <person name="Gojobori T."/>
            <person name="Itoh T."/>
            <person name="Niimura Y."/>
            <person name="Fujii Y."/>
            <person name="Habara T."/>
            <person name="Sakai H."/>
            <person name="Sato Y."/>
            <person name="Wilson G."/>
            <person name="Kumar K."/>
            <person name="McCouch S."/>
            <person name="Juretic N."/>
            <person name="Hoen D."/>
            <person name="Wright S."/>
            <person name="Bruskiewich R."/>
            <person name="Bureau T."/>
            <person name="Miyao A."/>
            <person name="Hirochika H."/>
            <person name="Nishikawa T."/>
            <person name="Kadowaki K."/>
            <person name="Sugiura M."/>
            <person name="Burr B."/>
            <person name="Sasaki T."/>
        </authorList>
    </citation>
    <scope>NUCLEOTIDE SEQUENCE [LARGE SCALE GENOMIC DNA]</scope>
    <source>
        <strain evidence="3">cv. Nipponbare</strain>
    </source>
</reference>
<evidence type="ECO:0000313" key="1">
    <source>
        <dbReference type="EMBL" id="BAD52934.1"/>
    </source>
</evidence>
<proteinExistence type="predicted"/>
<reference evidence="1" key="1">
    <citation type="journal article" date="2002" name="Nature">
        <title>The genome sequence and structure of rice chromosome 1.</title>
        <authorList>
            <person name="Sasaki T."/>
            <person name="Matsumoto T."/>
            <person name="Yamamoto K."/>
            <person name="Sakata K."/>
            <person name="Baba T."/>
            <person name="Katayose Y."/>
            <person name="Wu J."/>
            <person name="Niimura Y."/>
            <person name="Cheng Z."/>
            <person name="Nagamura Y."/>
            <person name="Antonio B.A."/>
            <person name="Kanamori H."/>
            <person name="Hosokawa S."/>
            <person name="Masukawa M."/>
            <person name="Arikawa K."/>
            <person name="Chiden Y."/>
            <person name="Hayashi M."/>
            <person name="Okamoto M."/>
            <person name="Ando T."/>
            <person name="Aoki H."/>
            <person name="Arita K."/>
            <person name="Hamada M."/>
            <person name="Harada C."/>
            <person name="Hijishita S."/>
            <person name="Honda M."/>
            <person name="Ichikawa Y."/>
            <person name="Idonuma A."/>
            <person name="Iijima M."/>
            <person name="Ikeda M."/>
            <person name="Ikeno M."/>
            <person name="Itoh S."/>
            <person name="Itoh T."/>
            <person name="Itoh Y."/>
            <person name="Itoh Y."/>
            <person name="Iwabuchi A."/>
            <person name="Kamiya K."/>
            <person name="Karasawa W."/>
            <person name="Katagiri S."/>
            <person name="Kikuta A."/>
            <person name="Kobayashi N."/>
            <person name="Kono I."/>
            <person name="Machita K."/>
            <person name="Maehara T."/>
            <person name="Mizuno H."/>
            <person name="Mizubayashi T."/>
            <person name="Mukai Y."/>
            <person name="Nagasaki H."/>
            <person name="Nakashima M."/>
            <person name="Nakama Y."/>
            <person name="Nakamichi Y."/>
            <person name="Nakamura M."/>
            <person name="Namiki N."/>
            <person name="Negishi M."/>
            <person name="Ohta I."/>
            <person name="Ono N."/>
            <person name="Saji S."/>
            <person name="Sakai K."/>
            <person name="Shibata M."/>
            <person name="Shimokawa T."/>
            <person name="Shomura A."/>
            <person name="Song J."/>
            <person name="Takazaki Y."/>
            <person name="Terasawa K."/>
            <person name="Tsuji K."/>
            <person name="Waki K."/>
            <person name="Yamagata H."/>
            <person name="Yamane H."/>
            <person name="Yoshiki S."/>
            <person name="Yoshihara R."/>
            <person name="Yukawa K."/>
            <person name="Zhong H."/>
            <person name="Iwama H."/>
            <person name="Endo T."/>
            <person name="Ito H."/>
            <person name="Hahn J.H."/>
            <person name="Kim H.I."/>
            <person name="Eun M.Y."/>
            <person name="Yano M."/>
            <person name="Jiang J."/>
            <person name="Gojobori T."/>
        </authorList>
    </citation>
    <scope>NUCLEOTIDE SEQUENCE</scope>
</reference>
<name>Q5ZAT7_ORYSJ</name>
<accession>Q5ZC13</accession>